<dbReference type="Gene3D" id="3.30.40.10">
    <property type="entry name" value="Zinc/RING finger domain, C3HC4 (zinc finger)"/>
    <property type="match status" value="1"/>
</dbReference>
<dbReference type="PROSITE" id="PS51704">
    <property type="entry name" value="GP_PDE"/>
    <property type="match status" value="1"/>
</dbReference>
<feature type="region of interest" description="Disordered" evidence="11">
    <location>
        <begin position="319"/>
        <end position="352"/>
    </location>
</feature>
<feature type="coiled-coil region" evidence="10">
    <location>
        <begin position="65"/>
        <end position="92"/>
    </location>
</feature>
<reference evidence="15 16" key="1">
    <citation type="submission" date="2011-10" db="EMBL/GenBank/DDBJ databases">
        <authorList>
            <person name="Genoscope - CEA"/>
        </authorList>
    </citation>
    <scope>NUCLEOTIDE SEQUENCE [LARGE SCALE GENOMIC DNA]</scope>
    <source>
        <strain evidence="15 16">RCC 1105</strain>
    </source>
</reference>
<dbReference type="PANTHER" id="PTHR22958">
    <property type="entry name" value="GLYCEROPHOSPHORYL DIESTER PHOSPHODIESTERASE"/>
    <property type="match status" value="1"/>
</dbReference>
<feature type="compositionally biased region" description="Basic and acidic residues" evidence="11">
    <location>
        <begin position="1261"/>
        <end position="1277"/>
    </location>
</feature>
<dbReference type="Pfam" id="PF13445">
    <property type="entry name" value="zf-RING_UBOX"/>
    <property type="match status" value="1"/>
</dbReference>
<dbReference type="InterPro" id="IPR013083">
    <property type="entry name" value="Znf_RING/FYVE/PHD"/>
</dbReference>
<dbReference type="GeneID" id="19018097"/>
<evidence type="ECO:0000259" key="13">
    <source>
        <dbReference type="PROSITE" id="PS51382"/>
    </source>
</evidence>
<feature type="region of interest" description="Disordered" evidence="11">
    <location>
        <begin position="407"/>
        <end position="452"/>
    </location>
</feature>
<dbReference type="InterPro" id="IPR017850">
    <property type="entry name" value="Alkaline_phosphatase_core_sf"/>
</dbReference>
<keyword evidence="7" id="KW-0040">ANK repeat</keyword>
<dbReference type="EMBL" id="FO082278">
    <property type="protein sequence ID" value="CCO14699.1"/>
    <property type="molecule type" value="Genomic_DNA"/>
</dbReference>
<feature type="domain" description="RING-type" evidence="12">
    <location>
        <begin position="177"/>
        <end position="249"/>
    </location>
</feature>
<evidence type="ECO:0000256" key="4">
    <source>
        <dbReference type="ARBA" id="ARBA00022798"/>
    </source>
</evidence>
<sequence length="1419" mass="157747">MVQFGRRLVEERYPEWREFYIRYKELKNALYAEREDIEGGEKSGLFVKTLQAEIMKANDFYVKTETRLRGQLDILEEEIKHEKTDVERFKSAKKQIVKHFAPELSELRSFVILNYTAVVKAVKKYNKNCNKRENAVEIIRDVPMFVDTSLAEVVTRTELLAARAAPAEARQIEDRICSVCDDVMTNPVRLACRHRFCFKCVVSSDARQPESFNHGLTTKESSNTLSALTSAYKATQRVCFVPDACPLCKARNAKKANLINVDSYLDDFIAMNFPDEEDGSPYATIVDEVMQKSTGDGNTNPAESLVAAVAVGNLTAQTTSTANHNSLSSDEESKRNSVDYSELAPNRCSMSDEGGDTLIVEMPTTMSTSPQQKPFVARSSPNRKAGLHRRVDSWESDRFKLERESISGSLSNGIGRPSSRLNKHNNSNNSNNTGHHRHHRHHPDSDSAQMPKKKKLLRKVLVIAIAGCRSDAMMIANTPTFKSFIRGNKNGCFSLDMTVSAMRASKSPSSAMLPALTGQSVSVLKDIVEDHDATLTGVFARLHLARPWANCASAVGGAKDLHKIIAKEAIALVSVGATDSEATRAIIQQLAVPEKALDDGKDETTPDALFLHMADVQTAGHVHGFGPHVEEYLHAIENADKRVSAVLEALRKRQETIKNEDWLVMVTSPSGGTCRNDMPASMQAMHDASDWSQGGGRQLRANGVSGMQEVSQHASGWVLIESGIECKLTGEILPSPQDTDISPTILEHFGVVSRKEWKMDGGDMLNIRRAEFITNMMRDSEQLSENGDEPDEDFGARHPRARSRTTPGHGHHGSNKSKSRSRTQSPKPFVENIPGLYDPIGCAVIGHRGVAMNHASGPGIRENTLLSFTQAHKDGAEWCEFDVQVTSDGVPVVWHDDVVLVKRGDGPIDSFSVREIEWADLKELSMAAKITSERLTGKLPMPRPRKKSAELEDDESYDELDDDEDDDEDDLDPVVFYRVFDHEHSIDDISKSLPWIMEDEDVIPTLSEVLANTPEELGFNIELKYDEHNSCEAPRLVAELRSILAACSEHNDRRIVFSSFDPDAATLMRALQGTYPVMILTDGEENHDDPRRRSVEAAMKVALKGGLCGVVADVARLVENPKSAELVKDSGLLLASYGSANDESLVGRQVEWGASGIITDRVGGVYGERNDEKTRNLTRRQPKFKPSETILDEKDDVVATFLPKHGSSQTFQGVPTIIEEDQDGLKRIHSTLNAASAAEMLQKLELDTVMLSEWYKLSDDQGRKNFENSNASKRDSMDDFSDLSTQDAIKGRQQRHRFRGDDGQTMHAPRKSVSDQDINVRVYSPSRSPEPQLPPTTNSDGSTAYNTENFESYLVGVSYTEAQEKKRKEKERWSQYPQYTKKGVGKNGTRYQNGDKSKEETTKVLTGFQPANKIVPRVV</sequence>
<dbReference type="Gene3D" id="3.20.20.190">
    <property type="entry name" value="Phosphatidylinositol (PI) phosphodiesterase"/>
    <property type="match status" value="1"/>
</dbReference>
<dbReference type="eggNOG" id="KOG2421">
    <property type="taxonomic scope" value="Eukaryota"/>
</dbReference>
<proteinExistence type="predicted"/>
<feature type="region of interest" description="Disordered" evidence="11">
    <location>
        <begin position="935"/>
        <end position="969"/>
    </location>
</feature>
<feature type="region of interest" description="Disordered" evidence="11">
    <location>
        <begin position="1365"/>
        <end position="1400"/>
    </location>
</feature>
<dbReference type="PROSITE" id="PS50089">
    <property type="entry name" value="ZF_RING_2"/>
    <property type="match status" value="1"/>
</dbReference>
<dbReference type="GO" id="GO:0006071">
    <property type="term" value="P:glycerol metabolic process"/>
    <property type="evidence" value="ECO:0007669"/>
    <property type="project" value="UniProtKB-KW"/>
</dbReference>
<dbReference type="SMART" id="SM00184">
    <property type="entry name" value="RING"/>
    <property type="match status" value="1"/>
</dbReference>
<evidence type="ECO:0000256" key="5">
    <source>
        <dbReference type="ARBA" id="ARBA00022801"/>
    </source>
</evidence>
<dbReference type="SUPFAM" id="SSF51695">
    <property type="entry name" value="PLC-like phosphodiesterases"/>
    <property type="match status" value="1"/>
</dbReference>
<evidence type="ECO:0000259" key="12">
    <source>
        <dbReference type="PROSITE" id="PS50089"/>
    </source>
</evidence>
<protein>
    <recommendedName>
        <fullName evidence="1">glycerophosphodiester phosphodiesterase</fullName>
        <ecNumber evidence="1">3.1.4.46</ecNumber>
    </recommendedName>
</protein>
<feature type="domain" description="GP-PDE" evidence="14">
    <location>
        <begin position="842"/>
        <end position="1169"/>
    </location>
</feature>
<dbReference type="EC" id="3.1.4.46" evidence="1"/>
<dbReference type="GO" id="GO:0008889">
    <property type="term" value="F:glycerophosphodiester phosphodiesterase activity"/>
    <property type="evidence" value="ECO:0007669"/>
    <property type="project" value="UniProtKB-EC"/>
</dbReference>
<dbReference type="RefSeq" id="XP_007515820.1">
    <property type="nucleotide sequence ID" value="XM_007515758.1"/>
</dbReference>
<feature type="compositionally biased region" description="Polar residues" evidence="11">
    <location>
        <begin position="1325"/>
        <end position="1345"/>
    </location>
</feature>
<dbReference type="InterPro" id="IPR051578">
    <property type="entry name" value="GDPD"/>
</dbReference>
<dbReference type="PROSITE" id="PS00518">
    <property type="entry name" value="ZF_RING_1"/>
    <property type="match status" value="1"/>
</dbReference>
<feature type="domain" description="SPX" evidence="13">
    <location>
        <begin position="2"/>
        <end position="139"/>
    </location>
</feature>
<dbReference type="STRING" id="41875.K8EAG3"/>
<dbReference type="PROSITE" id="PS51382">
    <property type="entry name" value="SPX"/>
    <property type="match status" value="1"/>
</dbReference>
<accession>K8EAG3</accession>
<evidence type="ECO:0000256" key="10">
    <source>
        <dbReference type="SAM" id="Coils"/>
    </source>
</evidence>
<dbReference type="PANTHER" id="PTHR22958:SF1">
    <property type="entry name" value="GLYCEROPHOSPHOCHOLINE PHOSPHODIESTERASE GPCPD1"/>
    <property type="match status" value="1"/>
</dbReference>
<name>K8EAG3_9CHLO</name>
<keyword evidence="4" id="KW-0319">Glycerol metabolism</keyword>
<evidence type="ECO:0000256" key="8">
    <source>
        <dbReference type="ARBA" id="ARBA00047512"/>
    </source>
</evidence>
<organism evidence="15 16">
    <name type="scientific">Bathycoccus prasinos</name>
    <dbReference type="NCBI Taxonomy" id="41875"/>
    <lineage>
        <taxon>Eukaryota</taxon>
        <taxon>Viridiplantae</taxon>
        <taxon>Chlorophyta</taxon>
        <taxon>Mamiellophyceae</taxon>
        <taxon>Mamiellales</taxon>
        <taxon>Bathycoccaceae</taxon>
        <taxon>Bathycoccus</taxon>
    </lineage>
</organism>
<evidence type="ECO:0000256" key="3">
    <source>
        <dbReference type="ARBA" id="ARBA00022771"/>
    </source>
</evidence>
<comment type="catalytic activity">
    <reaction evidence="8">
        <text>a sn-glycero-3-phosphodiester + H2O = an alcohol + sn-glycerol 3-phosphate + H(+)</text>
        <dbReference type="Rhea" id="RHEA:12969"/>
        <dbReference type="ChEBI" id="CHEBI:15377"/>
        <dbReference type="ChEBI" id="CHEBI:15378"/>
        <dbReference type="ChEBI" id="CHEBI:30879"/>
        <dbReference type="ChEBI" id="CHEBI:57597"/>
        <dbReference type="ChEBI" id="CHEBI:83408"/>
        <dbReference type="EC" id="3.1.4.46"/>
    </reaction>
</comment>
<dbReference type="InterPro" id="IPR004331">
    <property type="entry name" value="SPX_dom"/>
</dbReference>
<dbReference type="SUPFAM" id="SSF57850">
    <property type="entry name" value="RING/U-box"/>
    <property type="match status" value="1"/>
</dbReference>
<keyword evidence="3 9" id="KW-0863">Zinc-finger</keyword>
<keyword evidence="16" id="KW-1185">Reference proteome</keyword>
<evidence type="ECO:0000256" key="1">
    <source>
        <dbReference type="ARBA" id="ARBA00012247"/>
    </source>
</evidence>
<dbReference type="InterPro" id="IPR017907">
    <property type="entry name" value="Znf_RING_CS"/>
</dbReference>
<dbReference type="InterPro" id="IPR030395">
    <property type="entry name" value="GP_PDE_dom"/>
</dbReference>
<dbReference type="InterPro" id="IPR001841">
    <property type="entry name" value="Znf_RING"/>
</dbReference>
<keyword evidence="10" id="KW-0175">Coiled coil</keyword>
<dbReference type="CDD" id="cd14447">
    <property type="entry name" value="SPX"/>
    <property type="match status" value="1"/>
</dbReference>
<feature type="compositionally biased region" description="Polar residues" evidence="11">
    <location>
        <begin position="319"/>
        <end position="328"/>
    </location>
</feature>
<evidence type="ECO:0000256" key="7">
    <source>
        <dbReference type="ARBA" id="ARBA00023043"/>
    </source>
</evidence>
<dbReference type="Gene3D" id="3.40.720.10">
    <property type="entry name" value="Alkaline Phosphatase, subunit A"/>
    <property type="match status" value="1"/>
</dbReference>
<evidence type="ECO:0000256" key="9">
    <source>
        <dbReference type="PROSITE-ProRule" id="PRU00175"/>
    </source>
</evidence>
<evidence type="ECO:0000259" key="14">
    <source>
        <dbReference type="PROSITE" id="PS51704"/>
    </source>
</evidence>
<keyword evidence="6" id="KW-0862">Zinc</keyword>
<dbReference type="SUPFAM" id="SSF53649">
    <property type="entry name" value="Alkaline phosphatase-like"/>
    <property type="match status" value="1"/>
</dbReference>
<evidence type="ECO:0000256" key="11">
    <source>
        <dbReference type="SAM" id="MobiDB-lite"/>
    </source>
</evidence>
<dbReference type="Pfam" id="PF03009">
    <property type="entry name" value="GDPD"/>
    <property type="match status" value="1"/>
</dbReference>
<dbReference type="InterPro" id="IPR027370">
    <property type="entry name" value="Znf-RING_euk"/>
</dbReference>
<dbReference type="OrthoDB" id="1058301at2759"/>
<gene>
    <name evidence="15" type="ORF">Bathy01g03620</name>
</gene>
<dbReference type="InterPro" id="IPR017946">
    <property type="entry name" value="PLC-like_Pdiesterase_TIM-brl"/>
</dbReference>
<evidence type="ECO:0000313" key="16">
    <source>
        <dbReference type="Proteomes" id="UP000198341"/>
    </source>
</evidence>
<keyword evidence="2" id="KW-0479">Metal-binding</keyword>
<feature type="region of interest" description="Disordered" evidence="11">
    <location>
        <begin position="781"/>
        <end position="830"/>
    </location>
</feature>
<dbReference type="GO" id="GO:0008270">
    <property type="term" value="F:zinc ion binding"/>
    <property type="evidence" value="ECO:0007669"/>
    <property type="project" value="UniProtKB-KW"/>
</dbReference>
<dbReference type="eggNOG" id="KOG1161">
    <property type="taxonomic scope" value="Eukaryota"/>
</dbReference>
<keyword evidence="5" id="KW-0378">Hydrolase</keyword>
<evidence type="ECO:0000256" key="2">
    <source>
        <dbReference type="ARBA" id="ARBA00022723"/>
    </source>
</evidence>
<feature type="compositionally biased region" description="Basic residues" evidence="11">
    <location>
        <begin position="797"/>
        <end position="821"/>
    </location>
</feature>
<dbReference type="KEGG" id="bpg:Bathy01g03620"/>
<feature type="compositionally biased region" description="Acidic residues" evidence="11">
    <location>
        <begin position="951"/>
        <end position="969"/>
    </location>
</feature>
<feature type="compositionally biased region" description="Low complexity" evidence="11">
    <location>
        <begin position="418"/>
        <end position="433"/>
    </location>
</feature>
<dbReference type="Proteomes" id="UP000198341">
    <property type="component" value="Chromosome 1"/>
</dbReference>
<evidence type="ECO:0000313" key="15">
    <source>
        <dbReference type="EMBL" id="CCO14699.1"/>
    </source>
</evidence>
<feature type="region of interest" description="Disordered" evidence="11">
    <location>
        <begin position="1261"/>
        <end position="1345"/>
    </location>
</feature>
<feature type="region of interest" description="Disordered" evidence="11">
    <location>
        <begin position="365"/>
        <end position="391"/>
    </location>
</feature>
<dbReference type="GO" id="GO:0046475">
    <property type="term" value="P:glycerophospholipid catabolic process"/>
    <property type="evidence" value="ECO:0007669"/>
    <property type="project" value="TreeGrafter"/>
</dbReference>
<evidence type="ECO:0000256" key="6">
    <source>
        <dbReference type="ARBA" id="ARBA00022833"/>
    </source>
</evidence>